<protein>
    <recommendedName>
        <fullName evidence="2">Large ribosomal subunit protein bL21m</fullName>
    </recommendedName>
</protein>
<dbReference type="OrthoDB" id="5994at2759"/>
<dbReference type="PANTHER" id="PTHR21349:SF0">
    <property type="entry name" value="LARGE RIBOSOMAL SUBUNIT PROTEIN BL21M"/>
    <property type="match status" value="1"/>
</dbReference>
<feature type="non-terminal residue" evidence="4">
    <location>
        <position position="255"/>
    </location>
</feature>
<name>A0A9P4IEV7_9PEZI</name>
<comment type="caution">
    <text evidence="4">The sequence shown here is derived from an EMBL/GenBank/DDBJ whole genome shotgun (WGS) entry which is preliminary data.</text>
</comment>
<evidence type="ECO:0000313" key="4">
    <source>
        <dbReference type="EMBL" id="KAF2096931.1"/>
    </source>
</evidence>
<dbReference type="InterPro" id="IPR036164">
    <property type="entry name" value="bL21-like_sf"/>
</dbReference>
<sequence length="255" mass="28914">MLSRASRRLLLESQWPAHFPPPFLLPLRTRAYLTTISHHVEPDNVPEPLISSAQHVTSNKATNPQKPQPATSMPQLPHQTTAPPSSPLPSSSEPARRKAPSAPTAHATPLALSENLRIMLPLLKAQQPHYMTIHIHGKSYLITQGDTIRLPFLMPDVNPGDVLRLDCASIIGSRDFTLKAGSAVRLEEKRKKKLAYLDDRLFVCRAIIMSVETEPLRIIEKKKQRNRHMRHIKSKHRYTCLRISEIRLKSLEELE</sequence>
<evidence type="ECO:0000256" key="2">
    <source>
        <dbReference type="ARBA" id="ARBA00044129"/>
    </source>
</evidence>
<dbReference type="GO" id="GO:0005762">
    <property type="term" value="C:mitochondrial large ribosomal subunit"/>
    <property type="evidence" value="ECO:0007669"/>
    <property type="project" value="TreeGrafter"/>
</dbReference>
<dbReference type="EMBL" id="ML978129">
    <property type="protein sequence ID" value="KAF2096931.1"/>
    <property type="molecule type" value="Genomic_DNA"/>
</dbReference>
<comment type="similarity">
    <text evidence="1">Belongs to the bacterial ribosomal protein bL21 family.</text>
</comment>
<dbReference type="InterPro" id="IPR028909">
    <property type="entry name" value="bL21-like"/>
</dbReference>
<dbReference type="Pfam" id="PF00829">
    <property type="entry name" value="Ribosomal_L21p"/>
    <property type="match status" value="1"/>
</dbReference>
<dbReference type="Proteomes" id="UP000799772">
    <property type="component" value="Unassembled WGS sequence"/>
</dbReference>
<proteinExistence type="inferred from homology"/>
<dbReference type="GO" id="GO:0003735">
    <property type="term" value="F:structural constituent of ribosome"/>
    <property type="evidence" value="ECO:0007669"/>
    <property type="project" value="TreeGrafter"/>
</dbReference>
<evidence type="ECO:0000256" key="3">
    <source>
        <dbReference type="SAM" id="MobiDB-lite"/>
    </source>
</evidence>
<reference evidence="4" key="1">
    <citation type="journal article" date="2020" name="Stud. Mycol.">
        <title>101 Dothideomycetes genomes: a test case for predicting lifestyles and emergence of pathogens.</title>
        <authorList>
            <person name="Haridas S."/>
            <person name="Albert R."/>
            <person name="Binder M."/>
            <person name="Bloem J."/>
            <person name="Labutti K."/>
            <person name="Salamov A."/>
            <person name="Andreopoulos B."/>
            <person name="Baker S."/>
            <person name="Barry K."/>
            <person name="Bills G."/>
            <person name="Bluhm B."/>
            <person name="Cannon C."/>
            <person name="Castanera R."/>
            <person name="Culley D."/>
            <person name="Daum C."/>
            <person name="Ezra D."/>
            <person name="Gonzalez J."/>
            <person name="Henrissat B."/>
            <person name="Kuo A."/>
            <person name="Liang C."/>
            <person name="Lipzen A."/>
            <person name="Lutzoni F."/>
            <person name="Magnuson J."/>
            <person name="Mondo S."/>
            <person name="Nolan M."/>
            <person name="Ohm R."/>
            <person name="Pangilinan J."/>
            <person name="Park H.-J."/>
            <person name="Ramirez L."/>
            <person name="Alfaro M."/>
            <person name="Sun H."/>
            <person name="Tritt A."/>
            <person name="Yoshinaga Y."/>
            <person name="Zwiers L.-H."/>
            <person name="Turgeon B."/>
            <person name="Goodwin S."/>
            <person name="Spatafora J."/>
            <person name="Crous P."/>
            <person name="Grigoriev I."/>
        </authorList>
    </citation>
    <scope>NUCLEOTIDE SEQUENCE</scope>
    <source>
        <strain evidence="4">CBS 133067</strain>
    </source>
</reference>
<evidence type="ECO:0000256" key="1">
    <source>
        <dbReference type="ARBA" id="ARBA00008563"/>
    </source>
</evidence>
<accession>A0A9P4IEV7</accession>
<feature type="compositionally biased region" description="Polar residues" evidence="3">
    <location>
        <begin position="56"/>
        <end position="82"/>
    </location>
</feature>
<gene>
    <name evidence="4" type="ORF">NA57DRAFT_20868</name>
</gene>
<dbReference type="SUPFAM" id="SSF141091">
    <property type="entry name" value="L21p-like"/>
    <property type="match status" value="1"/>
</dbReference>
<dbReference type="PANTHER" id="PTHR21349">
    <property type="entry name" value="50S RIBOSOMAL PROTEIN L21"/>
    <property type="match status" value="1"/>
</dbReference>
<feature type="region of interest" description="Disordered" evidence="3">
    <location>
        <begin position="56"/>
        <end position="108"/>
    </location>
</feature>
<keyword evidence="5" id="KW-1185">Reference proteome</keyword>
<evidence type="ECO:0000313" key="5">
    <source>
        <dbReference type="Proteomes" id="UP000799772"/>
    </source>
</evidence>
<dbReference type="AlphaFoldDB" id="A0A9P4IEV7"/>
<organism evidence="4 5">
    <name type="scientific">Rhizodiscina lignyota</name>
    <dbReference type="NCBI Taxonomy" id="1504668"/>
    <lineage>
        <taxon>Eukaryota</taxon>
        <taxon>Fungi</taxon>
        <taxon>Dikarya</taxon>
        <taxon>Ascomycota</taxon>
        <taxon>Pezizomycotina</taxon>
        <taxon>Dothideomycetes</taxon>
        <taxon>Pleosporomycetidae</taxon>
        <taxon>Aulographales</taxon>
        <taxon>Rhizodiscinaceae</taxon>
        <taxon>Rhizodiscina</taxon>
    </lineage>
</organism>